<feature type="domain" description="HTH gntR-type" evidence="5">
    <location>
        <begin position="1"/>
        <end position="68"/>
    </location>
</feature>
<dbReference type="SMART" id="SM00345">
    <property type="entry name" value="HTH_GNTR"/>
    <property type="match status" value="1"/>
</dbReference>
<accession>A0A345YLE1</accession>
<dbReference type="Gene3D" id="1.20.120.530">
    <property type="entry name" value="GntR ligand-binding domain-like"/>
    <property type="match status" value="1"/>
</dbReference>
<dbReference type="InterPro" id="IPR011711">
    <property type="entry name" value="GntR_C"/>
</dbReference>
<dbReference type="PANTHER" id="PTHR43537:SF5">
    <property type="entry name" value="UXU OPERON TRANSCRIPTIONAL REGULATOR"/>
    <property type="match status" value="1"/>
</dbReference>
<dbReference type="SMART" id="SM00895">
    <property type="entry name" value="FCD"/>
    <property type="match status" value="1"/>
</dbReference>
<proteinExistence type="predicted"/>
<dbReference type="GO" id="GO:0003700">
    <property type="term" value="F:DNA-binding transcription factor activity"/>
    <property type="evidence" value="ECO:0007669"/>
    <property type="project" value="InterPro"/>
</dbReference>
<evidence type="ECO:0000256" key="2">
    <source>
        <dbReference type="ARBA" id="ARBA00023125"/>
    </source>
</evidence>
<evidence type="ECO:0000256" key="4">
    <source>
        <dbReference type="SAM" id="MobiDB-lite"/>
    </source>
</evidence>
<protein>
    <submittedName>
        <fullName evidence="7">GntR family transcriptional regulator</fullName>
    </submittedName>
</protein>
<dbReference type="InterPro" id="IPR000524">
    <property type="entry name" value="Tscrpt_reg_HTH_GntR"/>
</dbReference>
<dbReference type="Proteomes" id="UP000254236">
    <property type="component" value="Chromosome"/>
</dbReference>
<keyword evidence="1" id="KW-0805">Transcription regulation</keyword>
<reference evidence="6 8" key="1">
    <citation type="submission" date="2018-07" db="EMBL/GenBank/DDBJ databases">
        <title>Brachybacterium saurashtrense DSM 23186 genome sequence.</title>
        <authorList>
            <person name="Guo L."/>
        </authorList>
    </citation>
    <scope>NUCLEOTIDE SEQUENCE [LARGE SCALE GENOMIC DNA]</scope>
    <source>
        <strain evidence="6 8">DSM 23186</strain>
    </source>
</reference>
<evidence type="ECO:0000256" key="1">
    <source>
        <dbReference type="ARBA" id="ARBA00023015"/>
    </source>
</evidence>
<dbReference type="InterPro" id="IPR036390">
    <property type="entry name" value="WH_DNA-bd_sf"/>
</dbReference>
<gene>
    <name evidence="6" type="ORF">DWV08_03270</name>
    <name evidence="7" type="ORF">DXU92_08405</name>
</gene>
<dbReference type="Pfam" id="PF00392">
    <property type="entry name" value="GntR"/>
    <property type="match status" value="1"/>
</dbReference>
<name>A0A345YLE1_9MICO</name>
<evidence type="ECO:0000313" key="6">
    <source>
        <dbReference type="EMBL" id="AXK44743.1"/>
    </source>
</evidence>
<sequence length="268" mass="28170">MRASDRAYATLREEIVDGLLAPGTVLGEVEQSARLGLSRTPLREALSRLVSDGLAAPSRGRGLLVTAVSLEEAPRLFDLRIALETLAARRAAEHAHHASHGDGLRRGFTALADRFARAGTALAAGADPTDYYALTAQLDDALDAACGNPYLADSLRGLRLHLGRLRRLARNSPDRLAASAREHEEIARAISAGDPELAAATTTVHLHRALAHMRGTDREPALCDPRPDPASDLAADPADPADPDATEPASTGPVNTHPTAAPTPGEPS</sequence>
<feature type="region of interest" description="Disordered" evidence="4">
    <location>
        <begin position="215"/>
        <end position="268"/>
    </location>
</feature>
<dbReference type="SUPFAM" id="SSF48008">
    <property type="entry name" value="GntR ligand-binding domain-like"/>
    <property type="match status" value="1"/>
</dbReference>
<evidence type="ECO:0000313" key="7">
    <source>
        <dbReference type="EMBL" id="RRR23355.1"/>
    </source>
</evidence>
<dbReference type="KEGG" id="bsau:DWV08_03270"/>
<feature type="compositionally biased region" description="Basic and acidic residues" evidence="4">
    <location>
        <begin position="215"/>
        <end position="229"/>
    </location>
</feature>
<evidence type="ECO:0000313" key="9">
    <source>
        <dbReference type="Proteomes" id="UP000282185"/>
    </source>
</evidence>
<dbReference type="AlphaFoldDB" id="A0A345YLE1"/>
<reference evidence="7 9" key="2">
    <citation type="submission" date="2018-08" db="EMBL/GenBank/DDBJ databases">
        <title>Brachybacterium saurashtrense DSM 23186.</title>
        <authorList>
            <person name="Li Y."/>
        </authorList>
    </citation>
    <scope>NUCLEOTIDE SEQUENCE [LARGE SCALE GENOMIC DNA]</scope>
    <source>
        <strain evidence="7 9">DSM 23186</strain>
    </source>
</reference>
<dbReference type="EMBL" id="CP031356">
    <property type="protein sequence ID" value="AXK44743.1"/>
    <property type="molecule type" value="Genomic_DNA"/>
</dbReference>
<dbReference type="RefSeq" id="WP_115412496.1">
    <property type="nucleotide sequence ID" value="NZ_CP031356.1"/>
</dbReference>
<dbReference type="GO" id="GO:0003677">
    <property type="term" value="F:DNA binding"/>
    <property type="evidence" value="ECO:0007669"/>
    <property type="project" value="UniProtKB-KW"/>
</dbReference>
<keyword evidence="3" id="KW-0804">Transcription</keyword>
<dbReference type="OrthoDB" id="8680240at2"/>
<dbReference type="PROSITE" id="PS50949">
    <property type="entry name" value="HTH_GNTR"/>
    <property type="match status" value="1"/>
</dbReference>
<dbReference type="EMBL" id="QSWH01000003">
    <property type="protein sequence ID" value="RRR23355.1"/>
    <property type="molecule type" value="Genomic_DNA"/>
</dbReference>
<dbReference type="InterPro" id="IPR036388">
    <property type="entry name" value="WH-like_DNA-bd_sf"/>
</dbReference>
<dbReference type="InterPro" id="IPR008920">
    <property type="entry name" value="TF_FadR/GntR_C"/>
</dbReference>
<evidence type="ECO:0000256" key="3">
    <source>
        <dbReference type="ARBA" id="ARBA00023163"/>
    </source>
</evidence>
<dbReference type="Gene3D" id="1.10.10.10">
    <property type="entry name" value="Winged helix-like DNA-binding domain superfamily/Winged helix DNA-binding domain"/>
    <property type="match status" value="1"/>
</dbReference>
<organism evidence="7 9">
    <name type="scientific">Brachybacterium saurashtrense</name>
    <dbReference type="NCBI Taxonomy" id="556288"/>
    <lineage>
        <taxon>Bacteria</taxon>
        <taxon>Bacillati</taxon>
        <taxon>Actinomycetota</taxon>
        <taxon>Actinomycetes</taxon>
        <taxon>Micrococcales</taxon>
        <taxon>Dermabacteraceae</taxon>
        <taxon>Brachybacterium</taxon>
    </lineage>
</organism>
<dbReference type="Proteomes" id="UP000282185">
    <property type="component" value="Unassembled WGS sequence"/>
</dbReference>
<evidence type="ECO:0000259" key="5">
    <source>
        <dbReference type="PROSITE" id="PS50949"/>
    </source>
</evidence>
<dbReference type="SUPFAM" id="SSF46785">
    <property type="entry name" value="Winged helix' DNA-binding domain"/>
    <property type="match status" value="1"/>
</dbReference>
<evidence type="ECO:0000313" key="8">
    <source>
        <dbReference type="Proteomes" id="UP000254236"/>
    </source>
</evidence>
<keyword evidence="8" id="KW-1185">Reference proteome</keyword>
<dbReference type="CDD" id="cd07377">
    <property type="entry name" value="WHTH_GntR"/>
    <property type="match status" value="1"/>
</dbReference>
<keyword evidence="2" id="KW-0238">DNA-binding</keyword>
<dbReference type="Pfam" id="PF07729">
    <property type="entry name" value="FCD"/>
    <property type="match status" value="1"/>
</dbReference>
<dbReference type="PANTHER" id="PTHR43537">
    <property type="entry name" value="TRANSCRIPTIONAL REGULATOR, GNTR FAMILY"/>
    <property type="match status" value="1"/>
</dbReference>